<keyword evidence="4" id="KW-0808">Transferase</keyword>
<evidence type="ECO:0000313" key="15">
    <source>
        <dbReference type="Proteomes" id="UP000001819"/>
    </source>
</evidence>
<dbReference type="GO" id="GO:0016779">
    <property type="term" value="F:nucleotidyltransferase activity"/>
    <property type="evidence" value="ECO:0007669"/>
    <property type="project" value="UniProtKB-KW"/>
</dbReference>
<keyword evidence="15" id="KW-1185">Reference proteome</keyword>
<evidence type="ECO:0000313" key="16">
    <source>
        <dbReference type="RefSeq" id="XP_015040839.2"/>
    </source>
</evidence>
<evidence type="ECO:0000259" key="13">
    <source>
        <dbReference type="Pfam" id="PF03281"/>
    </source>
</evidence>
<dbReference type="Pfam" id="PF03281">
    <property type="entry name" value="Mab-21"/>
    <property type="match status" value="1"/>
</dbReference>
<dbReference type="InParanoid" id="A0A6I8VGI8"/>
<dbReference type="GO" id="GO:0005524">
    <property type="term" value="F:ATP binding"/>
    <property type="evidence" value="ECO:0007669"/>
    <property type="project" value="UniProtKB-KW"/>
</dbReference>
<feature type="region of interest" description="Disordered" evidence="12">
    <location>
        <begin position="423"/>
        <end position="465"/>
    </location>
</feature>
<keyword evidence="11" id="KW-0464">Manganese</keyword>
<evidence type="ECO:0000256" key="3">
    <source>
        <dbReference type="ARBA" id="ARBA00008307"/>
    </source>
</evidence>
<evidence type="ECO:0000259" key="14">
    <source>
        <dbReference type="Pfam" id="PF20266"/>
    </source>
</evidence>
<feature type="compositionally biased region" description="Polar residues" evidence="12">
    <location>
        <begin position="588"/>
        <end position="612"/>
    </location>
</feature>
<evidence type="ECO:0000256" key="10">
    <source>
        <dbReference type="ARBA" id="ARBA00023134"/>
    </source>
</evidence>
<comment type="similarity">
    <text evidence="3">Belongs to the mab-21 family.</text>
</comment>
<reference evidence="16" key="2">
    <citation type="submission" date="2025-08" db="UniProtKB">
        <authorList>
            <consortium name="RefSeq"/>
        </authorList>
    </citation>
    <scope>IDENTIFICATION</scope>
    <source>
        <strain evidence="16">MV-25-SWS-2005</strain>
        <tissue evidence="16">Whole body</tissue>
    </source>
</reference>
<feature type="domain" description="Mab-21-like nucleotidyltransferase" evidence="13">
    <location>
        <begin position="60"/>
        <end position="245"/>
    </location>
</feature>
<dbReference type="SMART" id="SM01265">
    <property type="entry name" value="Mab-21"/>
    <property type="match status" value="1"/>
</dbReference>
<keyword evidence="6" id="KW-0479">Metal-binding</keyword>
<evidence type="ECO:0000256" key="11">
    <source>
        <dbReference type="ARBA" id="ARBA00023211"/>
    </source>
</evidence>
<keyword evidence="10" id="KW-0342">GTP-binding</keyword>
<dbReference type="AlphaFoldDB" id="A0A6I8VGI8"/>
<feature type="region of interest" description="Disordered" evidence="12">
    <location>
        <begin position="502"/>
        <end position="707"/>
    </location>
</feature>
<evidence type="ECO:0000256" key="5">
    <source>
        <dbReference type="ARBA" id="ARBA00022695"/>
    </source>
</evidence>
<organism evidence="15 16">
    <name type="scientific">Drosophila pseudoobscura pseudoobscura</name>
    <name type="common">Fruit fly</name>
    <dbReference type="NCBI Taxonomy" id="46245"/>
    <lineage>
        <taxon>Eukaryota</taxon>
        <taxon>Metazoa</taxon>
        <taxon>Ecdysozoa</taxon>
        <taxon>Arthropoda</taxon>
        <taxon>Hexapoda</taxon>
        <taxon>Insecta</taxon>
        <taxon>Pterygota</taxon>
        <taxon>Neoptera</taxon>
        <taxon>Endopterygota</taxon>
        <taxon>Diptera</taxon>
        <taxon>Brachycera</taxon>
        <taxon>Muscomorpha</taxon>
        <taxon>Ephydroidea</taxon>
        <taxon>Drosophilidae</taxon>
        <taxon>Drosophila</taxon>
        <taxon>Sophophora</taxon>
    </lineage>
</organism>
<dbReference type="InterPro" id="IPR046906">
    <property type="entry name" value="Mab-21_HhH/H2TH-like"/>
</dbReference>
<protein>
    <submittedName>
        <fullName evidence="16">Uncharacterized protein cGlr1</fullName>
    </submittedName>
</protein>
<keyword evidence="8" id="KW-0067">ATP-binding</keyword>
<dbReference type="KEGG" id="dpo:6899115"/>
<feature type="compositionally biased region" description="Basic and acidic residues" evidence="12">
    <location>
        <begin position="373"/>
        <end position="383"/>
    </location>
</feature>
<feature type="compositionally biased region" description="Polar residues" evidence="12">
    <location>
        <begin position="629"/>
        <end position="641"/>
    </location>
</feature>
<dbReference type="PANTHER" id="PTHR10656:SF42">
    <property type="entry name" value="CYCLIC GMP-AMP SYNTHASE-LIKE PROTEIN-RELATED"/>
    <property type="match status" value="1"/>
</dbReference>
<evidence type="ECO:0000256" key="7">
    <source>
        <dbReference type="ARBA" id="ARBA00022741"/>
    </source>
</evidence>
<feature type="compositionally biased region" description="Polar residues" evidence="12">
    <location>
        <begin position="649"/>
        <end position="666"/>
    </location>
</feature>
<gene>
    <name evidence="16" type="primary">cGlr1</name>
</gene>
<reference evidence="15" key="1">
    <citation type="submission" date="2024-06" db="UniProtKB">
        <authorList>
            <consortium name="RefSeq"/>
        </authorList>
    </citation>
    <scope>NUCLEOTIDE SEQUENCE [LARGE SCALE GENOMIC DNA]</scope>
    <source>
        <strain evidence="15">MV2-25</strain>
    </source>
</reference>
<keyword evidence="7" id="KW-0547">Nucleotide-binding</keyword>
<name>A0A6I8VGI8_DROPS</name>
<proteinExistence type="inferred from homology"/>
<dbReference type="PANTHER" id="PTHR10656">
    <property type="entry name" value="CELL FATE DETERMINING PROTEIN MAB21-RELATED"/>
    <property type="match status" value="1"/>
</dbReference>
<feature type="region of interest" description="Disordered" evidence="12">
    <location>
        <begin position="370"/>
        <end position="393"/>
    </location>
</feature>
<evidence type="ECO:0000256" key="2">
    <source>
        <dbReference type="ARBA" id="ARBA00001946"/>
    </source>
</evidence>
<sequence length="707" mass="78675">MAKNLEDTLNDLNGELINFDKDRKTFTAHYTELRNQLYSLWKRDEKLGKLLKGSTLGGSYGDNLKVSKPDEFDLLIHLEFPNNNRIIVKPDPRRPGNVTLDMTKVMEAIRDSEHHRPIYEQLQKLVNGKNMLLEDRLQNWLQGLVTQALNKIGNQIEVNKTISKLTYKKCGPAHTIFVTGPYKYSVDFVPGIKLVAAQSVLAGDQKKHFGNSTHWDAIPKPLKPPQPDNNSFRASYYVAEHELIKDKANLKNAVRLLKKFRDAKQNLSNLKSYYIKTVFLWEVTKRDPRYWQSPLHEIFIEMMSKLANALKLTPGKGKLQFFWDPKLDMIADLSSTQRAEMFNCVVKSLYRFHRAEGNFTDDIRNNMRSSFSNREERGIEKKPAKPTANPNTQLCEKNNVATQCQSNPGDLPVSNSATQIEIVTPNRELVTKEKASPPASEGNPKPKPNGSLLKPEPDVQQNPMPMMNTQLCEKHNVATQCQNNTEDLPVSNSATQIEIVTPNHELGTKEKASPPASEGNPKPKPNGSLLKPEPDVQQNPMPMMNTKDSQPKHSLNSQMGEKKTGATQSQGNHISTPNPQLGAKKKASFSTSQGSPKPKTNGSLPGSASNTKLYPEVKQKSLPKIGSQLKPSSSYLFQSQGKLKPKENPATNSAVENAAATLNTQEGAKKETCEGNPKSKARGSLTGSASKTKLKPDVKVSSNCIVN</sequence>
<dbReference type="Proteomes" id="UP000001819">
    <property type="component" value="Chromosome 3"/>
</dbReference>
<keyword evidence="9" id="KW-0460">Magnesium</keyword>
<comment type="cofactor">
    <cofactor evidence="1">
        <name>Mn(2+)</name>
        <dbReference type="ChEBI" id="CHEBI:29035"/>
    </cofactor>
</comment>
<dbReference type="GO" id="GO:0046872">
    <property type="term" value="F:metal ion binding"/>
    <property type="evidence" value="ECO:0007669"/>
    <property type="project" value="UniProtKB-KW"/>
</dbReference>
<feature type="domain" description="Mab-21-like HhH/H2TH-like" evidence="14">
    <location>
        <begin position="250"/>
        <end position="346"/>
    </location>
</feature>
<dbReference type="FunCoup" id="A0A6I8VGI8">
    <property type="interactions" value="8"/>
</dbReference>
<dbReference type="Pfam" id="PF20266">
    <property type="entry name" value="Mab-21_C"/>
    <property type="match status" value="1"/>
</dbReference>
<dbReference type="InterPro" id="IPR046903">
    <property type="entry name" value="Mab-21-like_nuc_Trfase"/>
</dbReference>
<accession>A0A6I8VGI8</accession>
<evidence type="ECO:0000256" key="4">
    <source>
        <dbReference type="ARBA" id="ARBA00022679"/>
    </source>
</evidence>
<feature type="compositionally biased region" description="Polar residues" evidence="12">
    <location>
        <begin position="536"/>
        <end position="579"/>
    </location>
</feature>
<comment type="cofactor">
    <cofactor evidence="2">
        <name>Mg(2+)</name>
        <dbReference type="ChEBI" id="CHEBI:18420"/>
    </cofactor>
</comment>
<evidence type="ECO:0000256" key="12">
    <source>
        <dbReference type="SAM" id="MobiDB-lite"/>
    </source>
</evidence>
<evidence type="ECO:0000256" key="6">
    <source>
        <dbReference type="ARBA" id="ARBA00022723"/>
    </source>
</evidence>
<dbReference type="GO" id="GO:0005525">
    <property type="term" value="F:GTP binding"/>
    <property type="evidence" value="ECO:0007669"/>
    <property type="project" value="UniProtKB-KW"/>
</dbReference>
<keyword evidence="5" id="KW-0548">Nucleotidyltransferase</keyword>
<dbReference type="InterPro" id="IPR024810">
    <property type="entry name" value="MAB21L/cGLR"/>
</dbReference>
<dbReference type="RefSeq" id="XP_015040839.2">
    <property type="nucleotide sequence ID" value="XM_015185353.2"/>
</dbReference>
<dbReference type="Gene3D" id="3.30.460.90">
    <property type="match status" value="1"/>
</dbReference>
<evidence type="ECO:0000256" key="9">
    <source>
        <dbReference type="ARBA" id="ARBA00022842"/>
    </source>
</evidence>
<evidence type="ECO:0000256" key="8">
    <source>
        <dbReference type="ARBA" id="ARBA00022840"/>
    </source>
</evidence>
<dbReference type="Gene3D" id="1.10.1410.40">
    <property type="match status" value="1"/>
</dbReference>
<evidence type="ECO:0000256" key="1">
    <source>
        <dbReference type="ARBA" id="ARBA00001936"/>
    </source>
</evidence>